<dbReference type="EMBL" id="UZAF01000177">
    <property type="protein sequence ID" value="VDO04992.1"/>
    <property type="molecule type" value="Genomic_DNA"/>
</dbReference>
<evidence type="ECO:0000313" key="3">
    <source>
        <dbReference type="WBParaSite" id="HPLM_0000029201-mRNA-1"/>
    </source>
</evidence>
<reference evidence="1 2" key="2">
    <citation type="submission" date="2018-11" db="EMBL/GenBank/DDBJ databases">
        <authorList>
            <consortium name="Pathogen Informatics"/>
        </authorList>
    </citation>
    <scope>NUCLEOTIDE SEQUENCE [LARGE SCALE GENOMIC DNA]</scope>
    <source>
        <strain evidence="1 2">MHpl1</strain>
    </source>
</reference>
<sequence length="204" mass="23289">MQDVESVIRISGIYQEALQWVDGQEWKKPIHRKKDNNTCLHSAARRKFACNHDAVAGVTYIMDKLPQIESNRDVLLIVSTKEASIDLIVKDFALWLEEPVPRDVQLAIRMAPMEHQTLGQEKKWFEVYNSMKATVENVRKVVNNVRLLGGAKAGELDHPHRSLGTALYDEQGRIGFHGTKTWYACQEVLSKRLASYSRETKEGI</sequence>
<evidence type="ECO:0000313" key="2">
    <source>
        <dbReference type="Proteomes" id="UP000268014"/>
    </source>
</evidence>
<protein>
    <submittedName>
        <fullName evidence="3">DUF927 domain-containing protein</fullName>
    </submittedName>
</protein>
<dbReference type="AlphaFoldDB" id="A0A0N4VSM5"/>
<dbReference type="OMA" id="IRMAPME"/>
<reference evidence="3" key="1">
    <citation type="submission" date="2017-02" db="UniProtKB">
        <authorList>
            <consortium name="WormBaseParasite"/>
        </authorList>
    </citation>
    <scope>IDENTIFICATION</scope>
</reference>
<dbReference type="OrthoDB" id="5891223at2759"/>
<gene>
    <name evidence="1" type="ORF">HPLM_LOCUS293</name>
</gene>
<evidence type="ECO:0000313" key="1">
    <source>
        <dbReference type="EMBL" id="VDO04992.1"/>
    </source>
</evidence>
<accession>A0A0N4VSM5</accession>
<dbReference type="WBParaSite" id="HPLM_0000029201-mRNA-1">
    <property type="protein sequence ID" value="HPLM_0000029201-mRNA-1"/>
    <property type="gene ID" value="HPLM_0000029201"/>
</dbReference>
<dbReference type="Proteomes" id="UP000268014">
    <property type="component" value="Unassembled WGS sequence"/>
</dbReference>
<proteinExistence type="predicted"/>
<name>A0A0N4VSM5_HAEPC</name>
<organism evidence="3">
    <name type="scientific">Haemonchus placei</name>
    <name type="common">Barber's pole worm</name>
    <dbReference type="NCBI Taxonomy" id="6290"/>
    <lineage>
        <taxon>Eukaryota</taxon>
        <taxon>Metazoa</taxon>
        <taxon>Ecdysozoa</taxon>
        <taxon>Nematoda</taxon>
        <taxon>Chromadorea</taxon>
        <taxon>Rhabditida</taxon>
        <taxon>Rhabditina</taxon>
        <taxon>Rhabditomorpha</taxon>
        <taxon>Strongyloidea</taxon>
        <taxon>Trichostrongylidae</taxon>
        <taxon>Haemonchus</taxon>
    </lineage>
</organism>
<keyword evidence="2" id="KW-1185">Reference proteome</keyword>